<reference evidence="2 3" key="1">
    <citation type="journal article" date="2012" name="Genome Biol.">
        <title>Sequencing three crocodilian genomes to illuminate the evolution of archosaurs and amniotes.</title>
        <authorList>
            <person name="St John J.A."/>
            <person name="Braun E.L."/>
            <person name="Isberg S.R."/>
            <person name="Miles L.G."/>
            <person name="Chong A.Y."/>
            <person name="Gongora J."/>
            <person name="Dalzell P."/>
            <person name="Moran C."/>
            <person name="Bed'hom B."/>
            <person name="Abzhanov A."/>
            <person name="Burgess S.C."/>
            <person name="Cooksey A.M."/>
            <person name="Castoe T.A."/>
            <person name="Crawford N.G."/>
            <person name="Densmore L.D."/>
            <person name="Drew J.C."/>
            <person name="Edwards S.V."/>
            <person name="Faircloth B.C."/>
            <person name="Fujita M.K."/>
            <person name="Greenwold M.J."/>
            <person name="Hoffmann F.G."/>
            <person name="Howard J.M."/>
            <person name="Iguchi T."/>
            <person name="Janes D.E."/>
            <person name="Khan S.Y."/>
            <person name="Kohno S."/>
            <person name="de Koning A.J."/>
            <person name="Lance S.L."/>
            <person name="McCarthy F.M."/>
            <person name="McCormack J.E."/>
            <person name="Merchant M.E."/>
            <person name="Peterson D.G."/>
            <person name="Pollock D.D."/>
            <person name="Pourmand N."/>
            <person name="Raney B.J."/>
            <person name="Roessler K.A."/>
            <person name="Sanford J.R."/>
            <person name="Sawyer R.H."/>
            <person name="Schmidt C.J."/>
            <person name="Triplett E.W."/>
            <person name="Tuberville T.D."/>
            <person name="Venegas-Anaya M."/>
            <person name="Howard J.T."/>
            <person name="Jarvis E.D."/>
            <person name="Guillette L.J.Jr."/>
            <person name="Glenn T.C."/>
            <person name="Green R.E."/>
            <person name="Ray D.A."/>
        </authorList>
    </citation>
    <scope>NUCLEOTIDE SEQUENCE [LARGE SCALE GENOMIC DNA]</scope>
    <source>
        <strain evidence="2">KSC_2009_1</strain>
    </source>
</reference>
<keyword evidence="1" id="KW-0472">Membrane</keyword>
<name>A0A151MPC1_ALLMI</name>
<dbReference type="AlphaFoldDB" id="A0A151MPC1"/>
<dbReference type="Gene3D" id="2.60.40.10">
    <property type="entry name" value="Immunoglobulins"/>
    <property type="match status" value="1"/>
</dbReference>
<dbReference type="PROSITE" id="PS00290">
    <property type="entry name" value="IG_MHC"/>
    <property type="match status" value="1"/>
</dbReference>
<organism evidence="2 3">
    <name type="scientific">Alligator mississippiensis</name>
    <name type="common">American alligator</name>
    <dbReference type="NCBI Taxonomy" id="8496"/>
    <lineage>
        <taxon>Eukaryota</taxon>
        <taxon>Metazoa</taxon>
        <taxon>Chordata</taxon>
        <taxon>Craniata</taxon>
        <taxon>Vertebrata</taxon>
        <taxon>Euteleostomi</taxon>
        <taxon>Archelosauria</taxon>
        <taxon>Archosauria</taxon>
        <taxon>Crocodylia</taxon>
        <taxon>Alligatoridae</taxon>
        <taxon>Alligatorinae</taxon>
        <taxon>Alligator</taxon>
    </lineage>
</organism>
<dbReference type="SUPFAM" id="SSF48726">
    <property type="entry name" value="Immunoglobulin"/>
    <property type="match status" value="1"/>
</dbReference>
<dbReference type="InterPro" id="IPR036179">
    <property type="entry name" value="Ig-like_dom_sf"/>
</dbReference>
<sequence length="177" mass="18620">MGTEGSGAAQGVWVRTAPSYQAVLGAGARLQCFFDVGEPVALSALRVTWYLWDERIARYAEGKGHAYPGASLEETALESGNATLVLARVTLADEGLYKSDAGSIFSCRVQHLALEQPLREEFPLEVAVQEAGTDRTGTIIGVSLGIAVAVAAAAMAIYCWSKQRDGRGSSAQGGLRG</sequence>
<accession>A0A151MPC1</accession>
<dbReference type="Proteomes" id="UP000050525">
    <property type="component" value="Unassembled WGS sequence"/>
</dbReference>
<gene>
    <name evidence="2" type="ORF">Y1Q_0013897</name>
</gene>
<keyword evidence="3" id="KW-1185">Reference proteome</keyword>
<proteinExistence type="predicted"/>
<evidence type="ECO:0000313" key="3">
    <source>
        <dbReference type="Proteomes" id="UP000050525"/>
    </source>
</evidence>
<protein>
    <recommendedName>
        <fullName evidence="4">Ig-like domain-containing protein</fullName>
    </recommendedName>
</protein>
<dbReference type="EMBL" id="AKHW03005569">
    <property type="protein sequence ID" value="KYO26323.1"/>
    <property type="molecule type" value="Genomic_DNA"/>
</dbReference>
<evidence type="ECO:0000313" key="2">
    <source>
        <dbReference type="EMBL" id="KYO26323.1"/>
    </source>
</evidence>
<dbReference type="InterPro" id="IPR003006">
    <property type="entry name" value="Ig/MHC_CS"/>
</dbReference>
<evidence type="ECO:0000256" key="1">
    <source>
        <dbReference type="SAM" id="Phobius"/>
    </source>
</evidence>
<dbReference type="InterPro" id="IPR013783">
    <property type="entry name" value="Ig-like_fold"/>
</dbReference>
<keyword evidence="1" id="KW-1133">Transmembrane helix</keyword>
<feature type="transmembrane region" description="Helical" evidence="1">
    <location>
        <begin position="139"/>
        <end position="160"/>
    </location>
</feature>
<evidence type="ECO:0008006" key="4">
    <source>
        <dbReference type="Google" id="ProtNLM"/>
    </source>
</evidence>
<keyword evidence="1" id="KW-0812">Transmembrane</keyword>
<comment type="caution">
    <text evidence="2">The sequence shown here is derived from an EMBL/GenBank/DDBJ whole genome shotgun (WGS) entry which is preliminary data.</text>
</comment>